<feature type="transmembrane region" description="Helical" evidence="1">
    <location>
        <begin position="116"/>
        <end position="139"/>
    </location>
</feature>
<keyword evidence="1" id="KW-0472">Membrane</keyword>
<reference evidence="2 3" key="1">
    <citation type="submission" date="2017-03" db="EMBL/GenBank/DDBJ databases">
        <title>Paenibacillus larvae genome sequencing.</title>
        <authorList>
            <person name="Dingman D.W."/>
        </authorList>
    </citation>
    <scope>NUCLEOTIDE SEQUENCE [LARGE SCALE GENOMIC DNA]</scope>
    <source>
        <strain evidence="2 3">SAG 10367</strain>
    </source>
</reference>
<dbReference type="Proteomes" id="UP000192727">
    <property type="component" value="Chromosome"/>
</dbReference>
<feature type="transmembrane region" description="Helical" evidence="1">
    <location>
        <begin position="42"/>
        <end position="61"/>
    </location>
</feature>
<accession>A0A1V0USL7</accession>
<name>A0A1V0USL7_9BACL</name>
<feature type="transmembrane region" description="Helical" evidence="1">
    <location>
        <begin position="12"/>
        <end position="36"/>
    </location>
</feature>
<dbReference type="AlphaFoldDB" id="A0A1V0USL7"/>
<evidence type="ECO:0000256" key="1">
    <source>
        <dbReference type="SAM" id="Phobius"/>
    </source>
</evidence>
<feature type="transmembrane region" description="Helical" evidence="1">
    <location>
        <begin position="217"/>
        <end position="235"/>
    </location>
</feature>
<proteinExistence type="predicted"/>
<feature type="transmembrane region" description="Helical" evidence="1">
    <location>
        <begin position="293"/>
        <end position="315"/>
    </location>
</feature>
<keyword evidence="1" id="KW-1133">Transmembrane helix</keyword>
<feature type="transmembrane region" description="Helical" evidence="1">
    <location>
        <begin position="241"/>
        <end position="260"/>
    </location>
</feature>
<feature type="transmembrane region" description="Helical" evidence="1">
    <location>
        <begin position="321"/>
        <end position="341"/>
    </location>
</feature>
<feature type="transmembrane region" description="Helical" evidence="1">
    <location>
        <begin position="151"/>
        <end position="177"/>
    </location>
</feature>
<protein>
    <submittedName>
        <fullName evidence="2">Uncharacterized protein</fullName>
    </submittedName>
</protein>
<organism evidence="2 3">
    <name type="scientific">Paenibacillus larvae subsp. pulvifaciens</name>
    <dbReference type="NCBI Taxonomy" id="1477"/>
    <lineage>
        <taxon>Bacteria</taxon>
        <taxon>Bacillati</taxon>
        <taxon>Bacillota</taxon>
        <taxon>Bacilli</taxon>
        <taxon>Bacillales</taxon>
        <taxon>Paenibacillaceae</taxon>
        <taxon>Paenibacillus</taxon>
    </lineage>
</organism>
<dbReference type="EMBL" id="CP020557">
    <property type="protein sequence ID" value="ARF68030.1"/>
    <property type="molecule type" value="Genomic_DNA"/>
</dbReference>
<evidence type="ECO:0000313" key="3">
    <source>
        <dbReference type="Proteomes" id="UP000192727"/>
    </source>
</evidence>
<gene>
    <name evidence="2" type="ORF">B7C51_09580</name>
</gene>
<feature type="transmembrane region" description="Helical" evidence="1">
    <location>
        <begin position="82"/>
        <end position="104"/>
    </location>
</feature>
<evidence type="ECO:0000313" key="2">
    <source>
        <dbReference type="EMBL" id="ARF68030.1"/>
    </source>
</evidence>
<keyword evidence="1" id="KW-0812">Transmembrane</keyword>
<sequence>MTQRLFKLHDKSILGHLNYIGMILFSSLVIIALTFYHDLAPTRYLVLYSFICIYVIGTANINRCMLPYGKQKPGLVYISKRLLLRHLFFTITTGYSLQFLLAVLVSVTCMVVLHEYLIVFLALGSVVVSFLSQLTSIFVKVIIRVIFLLQLWSILASLIGVSAILLAVQLLIIYFYISNYHRIPHGPSFLKGSENRHASGSMSQIFLFYVINNKILLILLGAVVSVIMYFCQQLLNGVHGIPATILIYINFMTIVEILVGSKREEIMIDKSRVETLQSSLIVSPFKRFKASSIYLYSLMLMVTAALGLVGIFLNAADTTAIIKSVLSIPLTLLIGVIYYRKTELLTSGNESKILKLTLPILILIFVTFFTIGA</sequence>
<feature type="transmembrane region" description="Helical" evidence="1">
    <location>
        <begin position="353"/>
        <end position="371"/>
    </location>
</feature>